<sequence length="155" mass="18400">MSLRSSGTTCAVSGCYNNRRKLNLWLNQECYDHKPLTKAECPCPQWYTFYRMPNAEEDKRNWLRNLYLKKPPKNLYVCSFHFVDKRPTAENPYPTLWLGYYRPPEKKRRKLQRITLDTSTVIKVEVKDEYEEISIEDVAYHDAQIQDGSDTGRPK</sequence>
<organism evidence="1 2">
    <name type="scientific">Cirrhinus molitorella</name>
    <name type="common">mud carp</name>
    <dbReference type="NCBI Taxonomy" id="172907"/>
    <lineage>
        <taxon>Eukaryota</taxon>
        <taxon>Metazoa</taxon>
        <taxon>Chordata</taxon>
        <taxon>Craniata</taxon>
        <taxon>Vertebrata</taxon>
        <taxon>Euteleostomi</taxon>
        <taxon>Actinopterygii</taxon>
        <taxon>Neopterygii</taxon>
        <taxon>Teleostei</taxon>
        <taxon>Ostariophysi</taxon>
        <taxon>Cypriniformes</taxon>
        <taxon>Cyprinidae</taxon>
        <taxon>Labeoninae</taxon>
        <taxon>Labeonini</taxon>
        <taxon>Cirrhinus</taxon>
    </lineage>
</organism>
<proteinExistence type="predicted"/>
<gene>
    <name evidence="1" type="ORF">Q8A67_018663</name>
</gene>
<dbReference type="SUPFAM" id="SSF57716">
    <property type="entry name" value="Glucocorticoid receptor-like (DNA-binding domain)"/>
    <property type="match status" value="1"/>
</dbReference>
<dbReference type="AlphaFoldDB" id="A0AA88PD87"/>
<dbReference type="GO" id="GO:0003677">
    <property type="term" value="F:DNA binding"/>
    <property type="evidence" value="ECO:0007669"/>
    <property type="project" value="UniProtKB-UniRule"/>
</dbReference>
<evidence type="ECO:0000313" key="1">
    <source>
        <dbReference type="EMBL" id="KAK2881395.1"/>
    </source>
</evidence>
<dbReference type="GO" id="GO:0008270">
    <property type="term" value="F:zinc ion binding"/>
    <property type="evidence" value="ECO:0007669"/>
    <property type="project" value="UniProtKB-KW"/>
</dbReference>
<dbReference type="PROSITE" id="PS51257">
    <property type="entry name" value="PROKAR_LIPOPROTEIN"/>
    <property type="match status" value="1"/>
</dbReference>
<evidence type="ECO:0000313" key="2">
    <source>
        <dbReference type="Proteomes" id="UP001187343"/>
    </source>
</evidence>
<accession>A0AA88PD87</accession>
<reference evidence="1" key="1">
    <citation type="submission" date="2023-08" db="EMBL/GenBank/DDBJ databases">
        <title>Chromosome-level Genome Assembly of mud carp (Cirrhinus molitorella).</title>
        <authorList>
            <person name="Liu H."/>
        </authorList>
    </citation>
    <scope>NUCLEOTIDE SEQUENCE</scope>
    <source>
        <strain evidence="1">Prfri</strain>
        <tissue evidence="1">Muscle</tissue>
    </source>
</reference>
<dbReference type="InterPro" id="IPR006612">
    <property type="entry name" value="THAP_Znf"/>
</dbReference>
<dbReference type="EMBL" id="JAUYZG010000018">
    <property type="protein sequence ID" value="KAK2881395.1"/>
    <property type="molecule type" value="Genomic_DNA"/>
</dbReference>
<dbReference type="PROSITE" id="PS50950">
    <property type="entry name" value="ZF_THAP"/>
    <property type="match status" value="1"/>
</dbReference>
<keyword evidence="2" id="KW-1185">Reference proteome</keyword>
<dbReference type="Proteomes" id="UP001187343">
    <property type="component" value="Unassembled WGS sequence"/>
</dbReference>
<comment type="caution">
    <text evidence="1">The sequence shown here is derived from an EMBL/GenBank/DDBJ whole genome shotgun (WGS) entry which is preliminary data.</text>
</comment>
<protein>
    <submittedName>
        <fullName evidence="1">Uncharacterized protein</fullName>
    </submittedName>
</protein>
<name>A0AA88PD87_9TELE</name>
<dbReference type="Pfam" id="PF05485">
    <property type="entry name" value="THAP"/>
    <property type="match status" value="1"/>
</dbReference>